<dbReference type="OrthoDB" id="9760689at2"/>
<evidence type="ECO:0000259" key="2">
    <source>
        <dbReference type="Pfam" id="PF08241"/>
    </source>
</evidence>
<reference evidence="4" key="1">
    <citation type="journal article" date="2014" name="Environ. Microbiol.">
        <title>Comparative genomics of the marine bacterial genus Glaciecola reveals the high degree of genomic diversity and genomic characteristic for cold adaptation.</title>
        <authorList>
            <person name="Qin Q.L."/>
            <person name="Xie B.B."/>
            <person name="Yu Y."/>
            <person name="Shu Y.L."/>
            <person name="Rong J.C."/>
            <person name="Zhang Y.J."/>
            <person name="Zhao D.L."/>
            <person name="Chen X.L."/>
            <person name="Zhang X.Y."/>
            <person name="Chen B."/>
            <person name="Zhou B.C."/>
            <person name="Zhang Y.Z."/>
        </authorList>
    </citation>
    <scope>NUCLEOTIDE SEQUENCE [LARGE SCALE GENOMIC DNA]</scope>
    <source>
        <strain evidence="4">ACAM 615</strain>
    </source>
</reference>
<evidence type="ECO:0000313" key="4">
    <source>
        <dbReference type="Proteomes" id="UP000006251"/>
    </source>
</evidence>
<sequence>MFINIFMTLTLVLAPTQIQADTNNNEAYYQIGEPSRDGIGKFYMGREISHVMGHLGAGWLERPKREREERTDLLLQNLSLKVTDHVVDLGAGTGYFSFPMALQLTSGRVLAVDIEPEMLKLIEQRKSADGVENIDVVLASERSPNIPDASVDVVLLVDAYHEFSYPREVMAGVVKGLKQGGRVILVEYRGEDSSVPIKRLHKMTQRQAKKEMSAVGLKWLRTDDYLPQQHVMVFTKI</sequence>
<dbReference type="PANTHER" id="PTHR43861">
    <property type="entry name" value="TRANS-ACONITATE 2-METHYLTRANSFERASE-RELATED"/>
    <property type="match status" value="1"/>
</dbReference>
<comment type="caution">
    <text evidence="3">The sequence shown here is derived from an EMBL/GenBank/DDBJ whole genome shotgun (WGS) entry which is preliminary data.</text>
</comment>
<feature type="signal peptide" evidence="1">
    <location>
        <begin position="1"/>
        <end position="20"/>
    </location>
</feature>
<dbReference type="PANTHER" id="PTHR43861:SF1">
    <property type="entry name" value="TRANS-ACONITATE 2-METHYLTRANSFERASE"/>
    <property type="match status" value="1"/>
</dbReference>
<evidence type="ECO:0000256" key="1">
    <source>
        <dbReference type="SAM" id="SignalP"/>
    </source>
</evidence>
<dbReference type="CDD" id="cd02440">
    <property type="entry name" value="AdoMet_MTases"/>
    <property type="match status" value="1"/>
</dbReference>
<name>K6Y4V0_9ALTE</name>
<evidence type="ECO:0000313" key="3">
    <source>
        <dbReference type="EMBL" id="GAC27784.1"/>
    </source>
</evidence>
<protein>
    <submittedName>
        <fullName evidence="3">23S rRNA (Adenine2085-N6)-dimethyltransferase</fullName>
        <ecNumber evidence="3">2.1.1.184</ecNumber>
    </submittedName>
</protein>
<dbReference type="AlphaFoldDB" id="K6Y4V0"/>
<feature type="domain" description="Methyltransferase type 11" evidence="2">
    <location>
        <begin position="87"/>
        <end position="185"/>
    </location>
</feature>
<gene>
    <name evidence="3" type="ORF">GPAL_0904</name>
</gene>
<keyword evidence="4" id="KW-1185">Reference proteome</keyword>
<dbReference type="SUPFAM" id="SSF53335">
    <property type="entry name" value="S-adenosyl-L-methionine-dependent methyltransferases"/>
    <property type="match status" value="1"/>
</dbReference>
<keyword evidence="1" id="KW-0732">Signal</keyword>
<keyword evidence="3" id="KW-0808">Transferase</keyword>
<organism evidence="3 4">
    <name type="scientific">Brumicola pallidula DSM 14239 = ACAM 615</name>
    <dbReference type="NCBI Taxonomy" id="1121922"/>
    <lineage>
        <taxon>Bacteria</taxon>
        <taxon>Pseudomonadati</taxon>
        <taxon>Pseudomonadota</taxon>
        <taxon>Gammaproteobacteria</taxon>
        <taxon>Alteromonadales</taxon>
        <taxon>Alteromonadaceae</taxon>
        <taxon>Brumicola</taxon>
    </lineage>
</organism>
<accession>K6Y4V0</accession>
<dbReference type="Gene3D" id="3.40.50.150">
    <property type="entry name" value="Vaccinia Virus protein VP39"/>
    <property type="match status" value="1"/>
</dbReference>
<dbReference type="RefSeq" id="WP_006009570.1">
    <property type="nucleotide sequence ID" value="NZ_BAEQ01000016.1"/>
</dbReference>
<dbReference type="InterPro" id="IPR013216">
    <property type="entry name" value="Methyltransf_11"/>
</dbReference>
<proteinExistence type="predicted"/>
<dbReference type="InterPro" id="IPR029063">
    <property type="entry name" value="SAM-dependent_MTases_sf"/>
</dbReference>
<feature type="chain" id="PRO_5003897051" evidence="1">
    <location>
        <begin position="21"/>
        <end position="237"/>
    </location>
</feature>
<dbReference type="Proteomes" id="UP000006251">
    <property type="component" value="Unassembled WGS sequence"/>
</dbReference>
<dbReference type="STRING" id="1121922.GCA_000428905_01430"/>
<dbReference type="EC" id="2.1.1.184" evidence="3"/>
<keyword evidence="3" id="KW-0489">Methyltransferase</keyword>
<dbReference type="Pfam" id="PF08241">
    <property type="entry name" value="Methyltransf_11"/>
    <property type="match status" value="1"/>
</dbReference>
<dbReference type="EMBL" id="BAEQ01000016">
    <property type="protein sequence ID" value="GAC27784.1"/>
    <property type="molecule type" value="Genomic_DNA"/>
</dbReference>
<dbReference type="GO" id="GO:0052910">
    <property type="term" value="F:23S rRNA (adenine(2085)-N(6))-dimethyltransferase activity"/>
    <property type="evidence" value="ECO:0007669"/>
    <property type="project" value="UniProtKB-EC"/>
</dbReference>